<evidence type="ECO:0000313" key="8">
    <source>
        <dbReference type="Proteomes" id="UP000515135"/>
    </source>
</evidence>
<dbReference type="SMART" id="SM00181">
    <property type="entry name" value="EGF"/>
    <property type="match status" value="1"/>
</dbReference>
<dbReference type="InterPro" id="IPR000152">
    <property type="entry name" value="EGF-type_Asp/Asn_hydroxyl_site"/>
</dbReference>
<gene>
    <name evidence="9" type="primary">LOC109485978</name>
</gene>
<keyword evidence="1 6" id="KW-0245">EGF-like domain</keyword>
<dbReference type="InterPro" id="IPR001881">
    <property type="entry name" value="EGF-like_Ca-bd_dom"/>
</dbReference>
<evidence type="ECO:0000256" key="6">
    <source>
        <dbReference type="PROSITE-ProRule" id="PRU00076"/>
    </source>
</evidence>
<evidence type="ECO:0000259" key="7">
    <source>
        <dbReference type="PROSITE" id="PS50026"/>
    </source>
</evidence>
<sequence length="174" mass="18593">ADDCIPGPCDNGGTCVDGDNTYSCVCPPGFKGERCQTSPCSEDYDPPFNGAKACALTDDTTGAMFCTVFCPEDKEFAIQPAQAYTCQADGNWFADSDLVEDQSSPWPDCTGRYRPGRPHLLGSVHYFSGTDCLSSMSEIISNFHQLFSQLSSSQPGGSVPAQLQNVEVECEGTA</sequence>
<comment type="caution">
    <text evidence="6">Lacks conserved residue(s) required for the propagation of feature annotation.</text>
</comment>
<dbReference type="SMART" id="SM00179">
    <property type="entry name" value="EGF_CA"/>
    <property type="match status" value="1"/>
</dbReference>
<dbReference type="PROSITE" id="PS00022">
    <property type="entry name" value="EGF_1"/>
    <property type="match status" value="1"/>
</dbReference>
<dbReference type="PROSITE" id="PS00010">
    <property type="entry name" value="ASX_HYDROXYL"/>
    <property type="match status" value="1"/>
</dbReference>
<evidence type="ECO:0000256" key="3">
    <source>
        <dbReference type="ARBA" id="ARBA00022737"/>
    </source>
</evidence>
<reference evidence="9" key="1">
    <citation type="submission" date="2025-08" db="UniProtKB">
        <authorList>
            <consortium name="RefSeq"/>
        </authorList>
    </citation>
    <scope>IDENTIFICATION</scope>
    <source>
        <tissue evidence="9">Gonad</tissue>
    </source>
</reference>
<keyword evidence="2" id="KW-0732">Signal</keyword>
<dbReference type="PROSITE" id="PS01186">
    <property type="entry name" value="EGF_2"/>
    <property type="match status" value="1"/>
</dbReference>
<organism evidence="8 9">
    <name type="scientific">Branchiostoma belcheri</name>
    <name type="common">Amphioxus</name>
    <dbReference type="NCBI Taxonomy" id="7741"/>
    <lineage>
        <taxon>Eukaryota</taxon>
        <taxon>Metazoa</taxon>
        <taxon>Chordata</taxon>
        <taxon>Cephalochordata</taxon>
        <taxon>Leptocardii</taxon>
        <taxon>Amphioxiformes</taxon>
        <taxon>Branchiostomatidae</taxon>
        <taxon>Branchiostoma</taxon>
    </lineage>
</organism>
<feature type="disulfide bond" evidence="6">
    <location>
        <begin position="26"/>
        <end position="35"/>
    </location>
</feature>
<feature type="domain" description="EGF-like" evidence="7">
    <location>
        <begin position="1"/>
        <end position="36"/>
    </location>
</feature>
<keyword evidence="8" id="KW-1185">Reference proteome</keyword>
<dbReference type="GO" id="GO:0000902">
    <property type="term" value="P:cell morphogenesis"/>
    <property type="evidence" value="ECO:0007669"/>
    <property type="project" value="UniProtKB-ARBA"/>
</dbReference>
<accession>A0A6P5A6U8</accession>
<dbReference type="AlphaFoldDB" id="A0A6P5A6U8"/>
<evidence type="ECO:0000256" key="5">
    <source>
        <dbReference type="ARBA" id="ARBA00023180"/>
    </source>
</evidence>
<feature type="non-terminal residue" evidence="9">
    <location>
        <position position="1"/>
    </location>
</feature>
<dbReference type="InterPro" id="IPR000742">
    <property type="entry name" value="EGF"/>
</dbReference>
<dbReference type="GO" id="GO:0048666">
    <property type="term" value="P:neuron development"/>
    <property type="evidence" value="ECO:0007669"/>
    <property type="project" value="UniProtKB-ARBA"/>
</dbReference>
<dbReference type="Proteomes" id="UP000515135">
    <property type="component" value="Unplaced"/>
</dbReference>
<dbReference type="OrthoDB" id="6133584at2759"/>
<keyword evidence="5" id="KW-0325">Glycoprotein</keyword>
<keyword evidence="3" id="KW-0677">Repeat</keyword>
<dbReference type="FunFam" id="2.10.25.10:FF:000230">
    <property type="entry name" value="Delta-like protein"/>
    <property type="match status" value="1"/>
</dbReference>
<dbReference type="Gene3D" id="2.10.25.10">
    <property type="entry name" value="Laminin"/>
    <property type="match status" value="1"/>
</dbReference>
<evidence type="ECO:0000256" key="2">
    <source>
        <dbReference type="ARBA" id="ARBA00022729"/>
    </source>
</evidence>
<dbReference type="CDD" id="cd00054">
    <property type="entry name" value="EGF_CA"/>
    <property type="match status" value="1"/>
</dbReference>
<dbReference type="GO" id="GO:0042063">
    <property type="term" value="P:gliogenesis"/>
    <property type="evidence" value="ECO:0007669"/>
    <property type="project" value="UniProtKB-ARBA"/>
</dbReference>
<protein>
    <submittedName>
        <fullName evidence="9">Fibropellin-1-like</fullName>
    </submittedName>
</protein>
<dbReference type="KEGG" id="bbel:109485978"/>
<dbReference type="PROSITE" id="PS50026">
    <property type="entry name" value="EGF_3"/>
    <property type="match status" value="1"/>
</dbReference>
<dbReference type="GO" id="GO:0005886">
    <property type="term" value="C:plasma membrane"/>
    <property type="evidence" value="ECO:0007669"/>
    <property type="project" value="UniProtKB-ARBA"/>
</dbReference>
<dbReference type="RefSeq" id="XP_019645238.1">
    <property type="nucleotide sequence ID" value="XM_019789679.1"/>
</dbReference>
<proteinExistence type="predicted"/>
<keyword evidence="4 6" id="KW-1015">Disulfide bond</keyword>
<dbReference type="GO" id="GO:0005509">
    <property type="term" value="F:calcium ion binding"/>
    <property type="evidence" value="ECO:0007669"/>
    <property type="project" value="InterPro"/>
</dbReference>
<evidence type="ECO:0000256" key="4">
    <source>
        <dbReference type="ARBA" id="ARBA00023157"/>
    </source>
</evidence>
<name>A0A6P5A6U8_BRABE</name>
<evidence type="ECO:0000313" key="9">
    <source>
        <dbReference type="RefSeq" id="XP_019645238.1"/>
    </source>
</evidence>
<evidence type="ECO:0000256" key="1">
    <source>
        <dbReference type="ARBA" id="ARBA00022536"/>
    </source>
</evidence>
<dbReference type="SUPFAM" id="SSF57196">
    <property type="entry name" value="EGF/Laminin"/>
    <property type="match status" value="1"/>
</dbReference>
<dbReference type="Pfam" id="PF00008">
    <property type="entry name" value="EGF"/>
    <property type="match status" value="1"/>
</dbReference>
<dbReference type="GeneID" id="109485978"/>